<keyword evidence="1" id="KW-0175">Coiled coil</keyword>
<evidence type="ECO:0000256" key="2">
    <source>
        <dbReference type="SAM" id="MobiDB-lite"/>
    </source>
</evidence>
<feature type="region of interest" description="Disordered" evidence="2">
    <location>
        <begin position="205"/>
        <end position="231"/>
    </location>
</feature>
<dbReference type="OrthoDB" id="1830841at2759"/>
<comment type="caution">
    <text evidence="3">The sequence shown here is derived from an EMBL/GenBank/DDBJ whole genome shotgun (WGS) entry which is preliminary data.</text>
</comment>
<accession>A0A9P0ZYU3</accession>
<keyword evidence="4" id="KW-1185">Reference proteome</keyword>
<feature type="coiled-coil region" evidence="1">
    <location>
        <begin position="51"/>
        <end position="113"/>
    </location>
</feature>
<evidence type="ECO:0000313" key="3">
    <source>
        <dbReference type="EMBL" id="CAH9119961.1"/>
    </source>
</evidence>
<evidence type="ECO:0000256" key="1">
    <source>
        <dbReference type="SAM" id="Coils"/>
    </source>
</evidence>
<protein>
    <submittedName>
        <fullName evidence="3">Uncharacterized protein</fullName>
    </submittedName>
</protein>
<proteinExistence type="predicted"/>
<gene>
    <name evidence="3" type="ORF">CEURO_LOCUS22551</name>
</gene>
<dbReference type="EMBL" id="CAMAPE010000082">
    <property type="protein sequence ID" value="CAH9119961.1"/>
    <property type="molecule type" value="Genomic_DNA"/>
</dbReference>
<sequence>MDAISPCSCICQTHSSKDKDKIIKELEERLANNHKVLLKQLDKSTSLSIQLDNSKEKVNKITLEKEKLTLKIVDLTKELNQTQIELSTSKADNDFLQNKRSTLYRKIKDLEDLLAIKGKTEQTIFLNQPKDTRFYNSKEGLGLSNPCNLKKVNCAQLYDINYMGLGLTKLMSFLSVKETNDEEDAKRANLGTEIPFDYAALNESYERKEPPLTPPEEIPTFYPAKETVQDQ</sequence>
<dbReference type="Proteomes" id="UP001152484">
    <property type="component" value="Unassembled WGS sequence"/>
</dbReference>
<dbReference type="AlphaFoldDB" id="A0A9P0ZYU3"/>
<evidence type="ECO:0000313" key="4">
    <source>
        <dbReference type="Proteomes" id="UP001152484"/>
    </source>
</evidence>
<name>A0A9P0ZYU3_CUSEU</name>
<reference evidence="3" key="1">
    <citation type="submission" date="2022-07" db="EMBL/GenBank/DDBJ databases">
        <authorList>
            <person name="Macas J."/>
            <person name="Novak P."/>
            <person name="Neumann P."/>
        </authorList>
    </citation>
    <scope>NUCLEOTIDE SEQUENCE</scope>
</reference>
<organism evidence="3 4">
    <name type="scientific">Cuscuta europaea</name>
    <name type="common">European dodder</name>
    <dbReference type="NCBI Taxonomy" id="41803"/>
    <lineage>
        <taxon>Eukaryota</taxon>
        <taxon>Viridiplantae</taxon>
        <taxon>Streptophyta</taxon>
        <taxon>Embryophyta</taxon>
        <taxon>Tracheophyta</taxon>
        <taxon>Spermatophyta</taxon>
        <taxon>Magnoliopsida</taxon>
        <taxon>eudicotyledons</taxon>
        <taxon>Gunneridae</taxon>
        <taxon>Pentapetalae</taxon>
        <taxon>asterids</taxon>
        <taxon>lamiids</taxon>
        <taxon>Solanales</taxon>
        <taxon>Convolvulaceae</taxon>
        <taxon>Cuscuteae</taxon>
        <taxon>Cuscuta</taxon>
        <taxon>Cuscuta subgen. Cuscuta</taxon>
    </lineage>
</organism>